<dbReference type="EMBL" id="KZ993275">
    <property type="protein sequence ID" value="RKP05091.1"/>
    <property type="molecule type" value="Genomic_DNA"/>
</dbReference>
<dbReference type="PANTHER" id="PTHR15346">
    <property type="entry name" value="DYNACTIN SUBUNIT"/>
    <property type="match status" value="1"/>
</dbReference>
<keyword evidence="3" id="KW-0175">Coiled coil</keyword>
<sequence>SRAAQLEARIAALESIVGHQEAGSEPLKDGIAPVVAKLEEQLQLVTQPRQMEIAVRRAKTLTSELERLQRLKEQDAERLGISAETEKKIDQLFSTLDQLDPLIPLAPVLVERLKSLQQLHTRAATFAEAVLAVEQEQARLEGSVNDATEQSSKVGCPYNLASPSVC</sequence>
<evidence type="ECO:0000256" key="1">
    <source>
        <dbReference type="ARBA" id="ARBA00004496"/>
    </source>
</evidence>
<name>A0A4P9XIA8_9FUNG</name>
<evidence type="ECO:0000256" key="2">
    <source>
        <dbReference type="ARBA" id="ARBA00022490"/>
    </source>
</evidence>
<evidence type="ECO:0000256" key="3">
    <source>
        <dbReference type="SAM" id="Coils"/>
    </source>
</evidence>
<dbReference type="OrthoDB" id="4977at2759"/>
<dbReference type="AlphaFoldDB" id="A0A4P9XIA8"/>
<dbReference type="InterPro" id="IPR028133">
    <property type="entry name" value="Dynamitin"/>
</dbReference>
<dbReference type="GO" id="GO:0005869">
    <property type="term" value="C:dynactin complex"/>
    <property type="evidence" value="ECO:0007669"/>
    <property type="project" value="InterPro"/>
</dbReference>
<proteinExistence type="predicted"/>
<comment type="subcellular location">
    <subcellularLocation>
        <location evidence="1">Cytoplasm</location>
    </subcellularLocation>
</comment>
<dbReference type="STRING" id="78915.A0A4P9XIA8"/>
<organism evidence="4 5">
    <name type="scientific">Thamnocephalis sphaerospora</name>
    <dbReference type="NCBI Taxonomy" id="78915"/>
    <lineage>
        <taxon>Eukaryota</taxon>
        <taxon>Fungi</taxon>
        <taxon>Fungi incertae sedis</taxon>
        <taxon>Zoopagomycota</taxon>
        <taxon>Zoopagomycotina</taxon>
        <taxon>Zoopagomycetes</taxon>
        <taxon>Zoopagales</taxon>
        <taxon>Sigmoideomycetaceae</taxon>
        <taxon>Thamnocephalis</taxon>
    </lineage>
</organism>
<feature type="non-terminal residue" evidence="4">
    <location>
        <position position="1"/>
    </location>
</feature>
<protein>
    <submittedName>
        <fullName evidence="4">Dynamitin-domain-containing protein</fullName>
    </submittedName>
</protein>
<keyword evidence="5" id="KW-1185">Reference proteome</keyword>
<feature type="coiled-coil region" evidence="3">
    <location>
        <begin position="51"/>
        <end position="78"/>
    </location>
</feature>
<dbReference type="Proteomes" id="UP000271241">
    <property type="component" value="Unassembled WGS sequence"/>
</dbReference>
<evidence type="ECO:0000313" key="5">
    <source>
        <dbReference type="Proteomes" id="UP000271241"/>
    </source>
</evidence>
<accession>A0A4P9XIA8</accession>
<dbReference type="GO" id="GO:0005737">
    <property type="term" value="C:cytoplasm"/>
    <property type="evidence" value="ECO:0007669"/>
    <property type="project" value="UniProtKB-SubCell"/>
</dbReference>
<evidence type="ECO:0000313" key="4">
    <source>
        <dbReference type="EMBL" id="RKP05091.1"/>
    </source>
</evidence>
<gene>
    <name evidence="4" type="ORF">THASP1DRAFT_20234</name>
</gene>
<keyword evidence="2" id="KW-0963">Cytoplasm</keyword>
<reference evidence="5" key="1">
    <citation type="journal article" date="2018" name="Nat. Microbiol.">
        <title>Leveraging single-cell genomics to expand the fungal tree of life.</title>
        <authorList>
            <person name="Ahrendt S.R."/>
            <person name="Quandt C.A."/>
            <person name="Ciobanu D."/>
            <person name="Clum A."/>
            <person name="Salamov A."/>
            <person name="Andreopoulos B."/>
            <person name="Cheng J.F."/>
            <person name="Woyke T."/>
            <person name="Pelin A."/>
            <person name="Henrissat B."/>
            <person name="Reynolds N.K."/>
            <person name="Benny G.L."/>
            <person name="Smith M.E."/>
            <person name="James T.Y."/>
            <person name="Grigoriev I.V."/>
        </authorList>
    </citation>
    <scope>NUCLEOTIDE SEQUENCE [LARGE SCALE GENOMIC DNA]</scope>
    <source>
        <strain evidence="5">RSA 1356</strain>
    </source>
</reference>
<dbReference type="GO" id="GO:0007017">
    <property type="term" value="P:microtubule-based process"/>
    <property type="evidence" value="ECO:0007669"/>
    <property type="project" value="InterPro"/>
</dbReference>
<dbReference type="Pfam" id="PF04912">
    <property type="entry name" value="Dynamitin"/>
    <property type="match status" value="1"/>
</dbReference>